<dbReference type="AlphaFoldDB" id="A0A2G8SYR6"/>
<evidence type="ECO:0000313" key="1">
    <source>
        <dbReference type="EMBL" id="PIL38901.1"/>
    </source>
</evidence>
<gene>
    <name evidence="1" type="ORF">CR103_15205</name>
</gene>
<protein>
    <submittedName>
        <fullName evidence="1">Uncharacterized protein</fullName>
    </submittedName>
</protein>
<sequence>MKGDALFLAATVQQWDKAITGNMDKTLAEFKLRAMGNGPKRDASKAITFDLASCAGKRLASAK</sequence>
<name>A0A2G8SYR6_9BURK</name>
<accession>A0A2G8SYR6</accession>
<comment type="caution">
    <text evidence="1">The sequence shown here is derived from an EMBL/GenBank/DDBJ whole genome shotgun (WGS) entry which is preliminary data.</text>
</comment>
<proteinExistence type="predicted"/>
<organism evidence="1 2">
    <name type="scientific">Massilia psychrophila</name>
    <dbReference type="NCBI Taxonomy" id="1603353"/>
    <lineage>
        <taxon>Bacteria</taxon>
        <taxon>Pseudomonadati</taxon>
        <taxon>Pseudomonadota</taxon>
        <taxon>Betaproteobacteria</taxon>
        <taxon>Burkholderiales</taxon>
        <taxon>Oxalobacteraceae</taxon>
        <taxon>Telluria group</taxon>
        <taxon>Massilia</taxon>
    </lineage>
</organism>
<dbReference type="Proteomes" id="UP000228593">
    <property type="component" value="Unassembled WGS sequence"/>
</dbReference>
<reference evidence="1 2" key="1">
    <citation type="submission" date="2017-10" db="EMBL/GenBank/DDBJ databases">
        <title>Massilia psychrophilum sp. nov., a novel purple-pigmented bacterium isolated from Tianshan glacier, Xinjiang Municipality, China.</title>
        <authorList>
            <person name="Wang H."/>
        </authorList>
    </citation>
    <scope>NUCLEOTIDE SEQUENCE [LARGE SCALE GENOMIC DNA]</scope>
    <source>
        <strain evidence="1 2">JCM 30813</strain>
    </source>
</reference>
<keyword evidence="2" id="KW-1185">Reference proteome</keyword>
<dbReference type="EMBL" id="PDOB01000026">
    <property type="protein sequence ID" value="PIL38901.1"/>
    <property type="molecule type" value="Genomic_DNA"/>
</dbReference>
<evidence type="ECO:0000313" key="2">
    <source>
        <dbReference type="Proteomes" id="UP000228593"/>
    </source>
</evidence>